<feature type="region of interest" description="Disordered" evidence="2">
    <location>
        <begin position="123"/>
        <end position="260"/>
    </location>
</feature>
<feature type="compositionally biased region" description="Low complexity" evidence="2">
    <location>
        <begin position="123"/>
        <end position="145"/>
    </location>
</feature>
<evidence type="ECO:0000256" key="2">
    <source>
        <dbReference type="SAM" id="MobiDB-lite"/>
    </source>
</evidence>
<evidence type="ECO:0000256" key="1">
    <source>
        <dbReference type="ARBA" id="ARBA00007945"/>
    </source>
</evidence>
<evidence type="ECO:0000259" key="3">
    <source>
        <dbReference type="Pfam" id="PF05030"/>
    </source>
</evidence>
<feature type="domain" description="SS18 N-terminal" evidence="3">
    <location>
        <begin position="23"/>
        <end position="79"/>
    </location>
</feature>
<sequence>MQPQHPMQGHQMQPMIPAFATTNITTEHIQKYLDENKQLILAILDNQNLGKLNECAHYQAKLQQNLMYLAAIADSQPQSPAAHSQIPPNAAMQPGAHYMQQHQAQQQVAQSVMAGRVPMQYAQLQQEHQHQQQLQQQQQQQQQQLHHQHQHQQSIHSQLGMSSGGNNGLQMLHSEAGMGGNGPLSRGLPDFGRGTAGSSGEAMQTNRGLGADARVGNKQDGVASANAHPGSGDGHGSSTGGHNADESEPSYLKASEEEGN</sequence>
<evidence type="ECO:0000313" key="4">
    <source>
        <dbReference type="EMBL" id="JAG94941.1"/>
    </source>
</evidence>
<accession>A0A0D6QWV8</accession>
<feature type="compositionally biased region" description="Polar residues" evidence="2">
    <location>
        <begin position="196"/>
        <end position="207"/>
    </location>
</feature>
<dbReference type="AlphaFoldDB" id="A0A0D6QWV8"/>
<reference evidence="4" key="1">
    <citation type="submission" date="2015-03" db="EMBL/GenBank/DDBJ databases">
        <title>A transcriptome of Araucaria cunninghamii, an australian fine timber species.</title>
        <authorList>
            <person name="Jing Yi C.J.Y."/>
            <person name="Yin San L.Y.S."/>
            <person name="Abdul Karim S.S."/>
            <person name="Wan Azmi N.N."/>
            <person name="Hercus R.R."/>
            <person name="Croft L.L."/>
        </authorList>
    </citation>
    <scope>NUCLEOTIDE SEQUENCE</scope>
    <source>
        <strain evidence="4">MI0301</strain>
        <tissue evidence="4">Leaf</tissue>
    </source>
</reference>
<protein>
    <recommendedName>
        <fullName evidence="3">SS18 N-terminal domain-containing protein</fullName>
    </recommendedName>
</protein>
<dbReference type="Pfam" id="PF05030">
    <property type="entry name" value="SSXT"/>
    <property type="match status" value="1"/>
</dbReference>
<comment type="similarity">
    <text evidence="1">Belongs to the SS18 family.</text>
</comment>
<dbReference type="InterPro" id="IPR007726">
    <property type="entry name" value="SS18_N"/>
</dbReference>
<name>A0A0D6QWV8_ARACU</name>
<dbReference type="EMBL" id="GCKF01041994">
    <property type="protein sequence ID" value="JAG94941.1"/>
    <property type="molecule type" value="Transcribed_RNA"/>
</dbReference>
<proteinExistence type="inferred from homology"/>
<organism evidence="4">
    <name type="scientific">Araucaria cunninghamii</name>
    <name type="common">Hoop pine</name>
    <name type="synonym">Moreton Bay pine</name>
    <dbReference type="NCBI Taxonomy" id="56994"/>
    <lineage>
        <taxon>Eukaryota</taxon>
        <taxon>Viridiplantae</taxon>
        <taxon>Streptophyta</taxon>
        <taxon>Embryophyta</taxon>
        <taxon>Tracheophyta</taxon>
        <taxon>Spermatophyta</taxon>
        <taxon>Pinopsida</taxon>
        <taxon>Pinidae</taxon>
        <taxon>Conifers II</taxon>
        <taxon>Araucariales</taxon>
        <taxon>Araucariaceae</taxon>
        <taxon>Araucaria</taxon>
    </lineage>
</organism>